<evidence type="ECO:0000259" key="3">
    <source>
        <dbReference type="Pfam" id="PF25222"/>
    </source>
</evidence>
<organism evidence="5 6">
    <name type="scientific">Halobacteriovorax marinus</name>
    <dbReference type="NCBI Taxonomy" id="97084"/>
    <lineage>
        <taxon>Bacteria</taxon>
        <taxon>Pseudomonadati</taxon>
        <taxon>Bdellovibrionota</taxon>
        <taxon>Bacteriovoracia</taxon>
        <taxon>Bacteriovoracales</taxon>
        <taxon>Halobacteriovoraceae</taxon>
        <taxon>Halobacteriovorax</taxon>
    </lineage>
</organism>
<dbReference type="Pfam" id="PF13387">
    <property type="entry name" value="Lnb_N"/>
    <property type="match status" value="1"/>
</dbReference>
<dbReference type="AlphaFoldDB" id="A0A1Y5FB68"/>
<evidence type="ECO:0000256" key="1">
    <source>
        <dbReference type="SAM" id="SignalP"/>
    </source>
</evidence>
<proteinExistence type="predicted"/>
<feature type="domain" description="DUF7843" evidence="4">
    <location>
        <begin position="30"/>
        <end position="106"/>
    </location>
</feature>
<keyword evidence="1" id="KW-0732">Signal</keyword>
<evidence type="ECO:0000313" key="5">
    <source>
        <dbReference type="EMBL" id="OUR98738.1"/>
    </source>
</evidence>
<name>A0A1Y5FB68_9BACT</name>
<evidence type="ECO:0000259" key="2">
    <source>
        <dbReference type="Pfam" id="PF13387"/>
    </source>
</evidence>
<evidence type="ECO:0000259" key="4">
    <source>
        <dbReference type="Pfam" id="PF25225"/>
    </source>
</evidence>
<dbReference type="InterPro" id="IPR025178">
    <property type="entry name" value="Lnb_N"/>
</dbReference>
<gene>
    <name evidence="5" type="ORF">A9Q84_04815</name>
</gene>
<dbReference type="EMBL" id="MAAO01000004">
    <property type="protein sequence ID" value="OUR98738.1"/>
    <property type="molecule type" value="Genomic_DNA"/>
</dbReference>
<dbReference type="Pfam" id="PF25225">
    <property type="entry name" value="DUF7843"/>
    <property type="match status" value="1"/>
</dbReference>
<dbReference type="Pfam" id="PF25222">
    <property type="entry name" value="DUF7840"/>
    <property type="match status" value="1"/>
</dbReference>
<evidence type="ECO:0000313" key="6">
    <source>
        <dbReference type="Proteomes" id="UP000196531"/>
    </source>
</evidence>
<comment type="caution">
    <text evidence="5">The sequence shown here is derived from an EMBL/GenBank/DDBJ whole genome shotgun (WGS) entry which is preliminary data.</text>
</comment>
<feature type="signal peptide" evidence="1">
    <location>
        <begin position="1"/>
        <end position="16"/>
    </location>
</feature>
<reference evidence="6" key="1">
    <citation type="journal article" date="2017" name="Proc. Natl. Acad. Sci. U.S.A.">
        <title>Simulation of Deepwater Horizon oil plume reveals substrate specialization within a complex community of hydrocarbon-degraders.</title>
        <authorList>
            <person name="Hu P."/>
            <person name="Dubinsky E.A."/>
            <person name="Probst A.J."/>
            <person name="Wang J."/>
            <person name="Sieber C.M.K."/>
            <person name="Tom L.M."/>
            <person name="Gardinali P."/>
            <person name="Banfield J.F."/>
            <person name="Atlas R.M."/>
            <person name="Andersen G.L."/>
        </authorList>
    </citation>
    <scope>NUCLEOTIDE SEQUENCE [LARGE SCALE GENOMIC DNA]</scope>
</reference>
<dbReference type="InterPro" id="IPR057165">
    <property type="entry name" value="DUF7843"/>
</dbReference>
<sequence length="633" mass="73441">MFKLILILFLSFSAFAKVPSNILVKVNKSKIYQHKIWHNLMHYKPSFFGGYESEADGEEFFFHKKGKEFPKLELIANLEAFYSSTSEQGSDKSPHCLFPARASFFKRLKLISPSQTAETCPKYERFQRKISAKSVSIVFSSYFLDTPASAFGHTLMRLNKEIRTTDEDDRNYELLDYAVNYSASVTTSNPFLYGLMGMIGGFKGEFAAIPYFYKVREYNDYESRDLWSYDLNLTQNEVDMVVAHIWEMGQTYFRYYYLTENCSYHMLGLLDVANENWNLSKRNPSIVIPVDTIKTLKETPNLIRRISYRPSKLKKAKQSIRRLNKSETELFKSVVSTFSASPLVKQTNATKAKVLDAAIEFLDYKYSKEVLLEKKETMKWKQELLIARSETGIVSNEEVINLPENERPDLGHGPRRLMISTGIDNLSGSYQTLSFRFALHDFYDPLTGQNPQATMEMGDLKLRYYKRNKLKSNSSKLILERFNLVNVVNLSPVKQFFTNLSWRFNLGTKVIQDSGCDHCLAPGFQYGAGLSYLSNFIKSYLFATTELDIHRELSKENIRLGIGPEMNFIISPLQNLNFGIFADYKWRFPAHVKKTYSYGSRLRYSFVKNLAVDLRYQKYTRNWNSELALAFYY</sequence>
<dbReference type="Proteomes" id="UP000196531">
    <property type="component" value="Unassembled WGS sequence"/>
</dbReference>
<feature type="chain" id="PRO_5013006295" evidence="1">
    <location>
        <begin position="17"/>
        <end position="633"/>
    </location>
</feature>
<accession>A0A1Y5FB68</accession>
<dbReference type="InterPro" id="IPR057162">
    <property type="entry name" value="DUF7840"/>
</dbReference>
<feature type="domain" description="DUF7840" evidence="3">
    <location>
        <begin position="406"/>
        <end position="632"/>
    </location>
</feature>
<protein>
    <submittedName>
        <fullName evidence="5">Uncharacterized protein</fullName>
    </submittedName>
</protein>
<feature type="domain" description="Lnb N-terminal periplasmic" evidence="2">
    <location>
        <begin position="123"/>
        <end position="298"/>
    </location>
</feature>